<accession>Q981L4</accession>
<proteinExistence type="predicted"/>
<dbReference type="KEGG" id="mlo:msr9326"/>
<protein>
    <submittedName>
        <fullName evidence="1">Msr9326 protein</fullName>
    </submittedName>
</protein>
<sequence>MPLRMPALIWPRDVAKRGIKTKDPRQSMLS</sequence>
<keyword evidence="1" id="KW-0614">Plasmid</keyword>
<evidence type="ECO:0000313" key="2">
    <source>
        <dbReference type="Proteomes" id="UP000000552"/>
    </source>
</evidence>
<gene>
    <name evidence="1" type="ordered locus">msr9326</name>
</gene>
<dbReference type="HOGENOM" id="CLU_3405108_0_0_5"/>
<name>Q981L4_RHILO</name>
<dbReference type="Proteomes" id="UP000000552">
    <property type="component" value="Plasmid pMLa"/>
</dbReference>
<organism evidence="1 2">
    <name type="scientific">Mesorhizobium japonicum (strain LMG 29417 / CECT 9101 / MAFF 303099)</name>
    <name type="common">Mesorhizobium loti (strain MAFF 303099)</name>
    <dbReference type="NCBI Taxonomy" id="266835"/>
    <lineage>
        <taxon>Bacteria</taxon>
        <taxon>Pseudomonadati</taxon>
        <taxon>Pseudomonadota</taxon>
        <taxon>Alphaproteobacteria</taxon>
        <taxon>Hyphomicrobiales</taxon>
        <taxon>Phyllobacteriaceae</taxon>
        <taxon>Mesorhizobium</taxon>
    </lineage>
</organism>
<evidence type="ECO:0000313" key="1">
    <source>
        <dbReference type="EMBL" id="BAB54695.1"/>
    </source>
</evidence>
<reference evidence="1 2" key="1">
    <citation type="journal article" date="2000" name="DNA Res.">
        <title>Complete genome structure of the nitrogen-fixing symbiotic bacterium Mesorhizobium loti.</title>
        <authorList>
            <person name="Kaneko T."/>
            <person name="Nakamura Y."/>
            <person name="Sato S."/>
            <person name="Asamizu E."/>
            <person name="Kato T."/>
            <person name="Sasamoto S."/>
            <person name="Watanabe A."/>
            <person name="Idesawa K."/>
            <person name="Ishikawa A."/>
            <person name="Kawashima K."/>
            <person name="Kimura T."/>
            <person name="Kishida Y."/>
            <person name="Kiyokawa C."/>
            <person name="Kohara M."/>
            <person name="Matsumoto M."/>
            <person name="Matsuno A."/>
            <person name="Mochizuki Y."/>
            <person name="Nakayama S."/>
            <person name="Nakazaki N."/>
            <person name="Shimpo S."/>
            <person name="Sugimoto M."/>
            <person name="Takeuchi C."/>
            <person name="Yamada M."/>
            <person name="Tabata S."/>
        </authorList>
    </citation>
    <scope>NUCLEOTIDE SEQUENCE [LARGE SCALE GENOMIC DNA]</scope>
    <source>
        <strain evidence="2">LMG 29417 / CECT 9101 / MAFF 303099</strain>
        <plasmid evidence="1 2">pMLa</plasmid>
    </source>
</reference>
<dbReference type="AlphaFoldDB" id="Q981L4"/>
<dbReference type="EMBL" id="BA000013">
    <property type="protein sequence ID" value="BAB54695.1"/>
    <property type="molecule type" value="Genomic_DNA"/>
</dbReference>
<geneLocation type="plasmid" evidence="1 2">
    <name>pMLa</name>
</geneLocation>